<dbReference type="Gene3D" id="3.30.160.60">
    <property type="entry name" value="Classic Zinc Finger"/>
    <property type="match status" value="1"/>
</dbReference>
<organism evidence="3 4">
    <name type="scientific">Caenorhabditis nigoni</name>
    <dbReference type="NCBI Taxonomy" id="1611254"/>
    <lineage>
        <taxon>Eukaryota</taxon>
        <taxon>Metazoa</taxon>
        <taxon>Ecdysozoa</taxon>
        <taxon>Nematoda</taxon>
        <taxon>Chromadorea</taxon>
        <taxon>Rhabditida</taxon>
        <taxon>Rhabditina</taxon>
        <taxon>Rhabditomorpha</taxon>
        <taxon>Rhabditoidea</taxon>
        <taxon>Rhabditidae</taxon>
        <taxon>Peloderinae</taxon>
        <taxon>Caenorhabditis</taxon>
    </lineage>
</organism>
<keyword evidence="4" id="KW-1185">Reference proteome</keyword>
<feature type="compositionally biased region" description="Acidic residues" evidence="1">
    <location>
        <begin position="400"/>
        <end position="414"/>
    </location>
</feature>
<evidence type="ECO:0000256" key="1">
    <source>
        <dbReference type="SAM" id="MobiDB-lite"/>
    </source>
</evidence>
<feature type="domain" description="C2H2-type" evidence="2">
    <location>
        <begin position="58"/>
        <end position="79"/>
    </location>
</feature>
<dbReference type="OrthoDB" id="5872438at2759"/>
<feature type="region of interest" description="Disordered" evidence="1">
    <location>
        <begin position="398"/>
        <end position="429"/>
    </location>
</feature>
<dbReference type="InterPro" id="IPR013087">
    <property type="entry name" value="Znf_C2H2_type"/>
</dbReference>
<dbReference type="Proteomes" id="UP000230233">
    <property type="component" value="Chromosome I"/>
</dbReference>
<comment type="caution">
    <text evidence="3">The sequence shown here is derived from an EMBL/GenBank/DDBJ whole genome shotgun (WGS) entry which is preliminary data.</text>
</comment>
<evidence type="ECO:0000313" key="3">
    <source>
        <dbReference type="EMBL" id="PIC53303.1"/>
    </source>
</evidence>
<evidence type="ECO:0000259" key="2">
    <source>
        <dbReference type="PROSITE" id="PS00028"/>
    </source>
</evidence>
<dbReference type="STRING" id="1611254.A0A2G5VND1"/>
<sequence>MPSIISCPKCTYTSDRSYNVKRHLKFDHKVSGEDLEKFENLLTASKASKKHGGGAWQCQECRAQVTTKKGLESHMKRKHPKKPENPENISLFCPEIVKSPPRKKVQLERLPSDENIIAKILTVPPKPKVTEGLIECPFENCFSKFRTRFLMALHFCEYHEKDSELLHYAFGTEVEFETWLNQMNQDTCSSWKVRNTVQNGNILTKYYVCRHEGSYVSVAERRDPCESKKKTGSDYCTACLKTEKHEETGEIIVDAFFTHYGHSLEHGLRKLSKDELEYLTGLMRDGFSNVQIIKKCYQLGSTDRLSFTDHNDLNYLRSVHDLIEGKFHEEDLESVRLRVERAWEEDGIRMYTPPDSTGAGFRLVIRCSNEQCKQPVHYLCATGNCPSCSAPFEPHVPCESDFDSSEASEDEDPLSSDSESVTPLAGNIE</sequence>
<reference evidence="4" key="1">
    <citation type="submission" date="2017-10" db="EMBL/GenBank/DDBJ databases">
        <title>Rapid genome shrinkage in a self-fertile nematode reveals novel sperm competition proteins.</title>
        <authorList>
            <person name="Yin D."/>
            <person name="Schwarz E.M."/>
            <person name="Thomas C.G."/>
            <person name="Felde R.L."/>
            <person name="Korf I.F."/>
            <person name="Cutter A.D."/>
            <person name="Schartner C.M."/>
            <person name="Ralston E.J."/>
            <person name="Meyer B.J."/>
            <person name="Haag E.S."/>
        </authorList>
    </citation>
    <scope>NUCLEOTIDE SEQUENCE [LARGE SCALE GENOMIC DNA]</scope>
    <source>
        <strain evidence="4">JU1422</strain>
    </source>
</reference>
<name>A0A2G5VND1_9PELO</name>
<dbReference type="InterPro" id="IPR052797">
    <property type="entry name" value="RegFact_GeneExpr_CellDeath"/>
</dbReference>
<dbReference type="PANTHER" id="PTHR33936:SF22">
    <property type="entry name" value="C2H2-TYPE DOMAIN-CONTAINING PROTEIN"/>
    <property type="match status" value="1"/>
</dbReference>
<gene>
    <name evidence="3" type="primary">Cnig_chr_I.g3064</name>
    <name evidence="3" type="ORF">B9Z55_003064</name>
</gene>
<dbReference type="EMBL" id="PDUG01000001">
    <property type="protein sequence ID" value="PIC53303.1"/>
    <property type="molecule type" value="Genomic_DNA"/>
</dbReference>
<proteinExistence type="predicted"/>
<accession>A0A2G5VND1</accession>
<dbReference type="PROSITE" id="PS00028">
    <property type="entry name" value="ZINC_FINGER_C2H2_1"/>
    <property type="match status" value="1"/>
</dbReference>
<evidence type="ECO:0000313" key="4">
    <source>
        <dbReference type="Proteomes" id="UP000230233"/>
    </source>
</evidence>
<dbReference type="PANTHER" id="PTHR33936">
    <property type="entry name" value="PROTEIN CBG17840"/>
    <property type="match status" value="1"/>
</dbReference>
<protein>
    <recommendedName>
        <fullName evidence="2">C2H2-type domain-containing protein</fullName>
    </recommendedName>
</protein>
<dbReference type="AlphaFoldDB" id="A0A2G5VND1"/>
<dbReference type="SMART" id="SM00355">
    <property type="entry name" value="ZnF_C2H2"/>
    <property type="match status" value="3"/>
</dbReference>